<gene>
    <name evidence="2" type="ORF">HNV28_12535</name>
</gene>
<organism evidence="2 3">
    <name type="scientific">Myxococcus xanthus</name>
    <dbReference type="NCBI Taxonomy" id="34"/>
    <lineage>
        <taxon>Bacteria</taxon>
        <taxon>Pseudomonadati</taxon>
        <taxon>Myxococcota</taxon>
        <taxon>Myxococcia</taxon>
        <taxon>Myxococcales</taxon>
        <taxon>Cystobacterineae</taxon>
        <taxon>Myxococcaceae</taxon>
        <taxon>Myxococcus</taxon>
    </lineage>
</organism>
<dbReference type="AlphaFoldDB" id="A0A7Y4IHY6"/>
<name>A0A7Y4IHY6_MYXXA</name>
<accession>A0A7Y4IHY6</accession>
<feature type="transmembrane region" description="Helical" evidence="1">
    <location>
        <begin position="114"/>
        <end position="134"/>
    </location>
</feature>
<feature type="transmembrane region" description="Helical" evidence="1">
    <location>
        <begin position="47"/>
        <end position="69"/>
    </location>
</feature>
<sequence length="140" mass="14998">MSMEGTSILAAGALLAVGMASGVWKWRAMVRSPERRAPMYVDILHRASLLYASATLVLGHLAAASAFPAPLNRGAFWTAYFYFVVTLVVYAFHGMRRTERTMFTQRNLVTGPGVALLVVGELGSTLLLLVGAALGEGRAP</sequence>
<feature type="transmembrane region" description="Helical" evidence="1">
    <location>
        <begin position="75"/>
        <end position="93"/>
    </location>
</feature>
<dbReference type="Proteomes" id="UP000533080">
    <property type="component" value="Unassembled WGS sequence"/>
</dbReference>
<keyword evidence="1" id="KW-0812">Transmembrane</keyword>
<evidence type="ECO:0000313" key="3">
    <source>
        <dbReference type="Proteomes" id="UP000533080"/>
    </source>
</evidence>
<dbReference type="EMBL" id="JABFNT010000033">
    <property type="protein sequence ID" value="NOJ79160.1"/>
    <property type="molecule type" value="Genomic_DNA"/>
</dbReference>
<comment type="caution">
    <text evidence="2">The sequence shown here is derived from an EMBL/GenBank/DDBJ whole genome shotgun (WGS) entry which is preliminary data.</text>
</comment>
<keyword evidence="1" id="KW-1133">Transmembrane helix</keyword>
<keyword evidence="1" id="KW-0472">Membrane</keyword>
<protein>
    <submittedName>
        <fullName evidence="2">Uncharacterized protein</fullName>
    </submittedName>
</protein>
<reference evidence="2 3" key="1">
    <citation type="submission" date="2020-05" db="EMBL/GenBank/DDBJ databases">
        <authorList>
            <person name="Whitworth D."/>
        </authorList>
    </citation>
    <scope>NUCLEOTIDE SEQUENCE [LARGE SCALE GENOMIC DNA]</scope>
    <source>
        <strain evidence="2 3">AM005</strain>
    </source>
</reference>
<dbReference type="RefSeq" id="WP_171441457.1">
    <property type="nucleotide sequence ID" value="NZ_JABFNS010000019.1"/>
</dbReference>
<evidence type="ECO:0000256" key="1">
    <source>
        <dbReference type="SAM" id="Phobius"/>
    </source>
</evidence>
<feature type="transmembrane region" description="Helical" evidence="1">
    <location>
        <begin position="6"/>
        <end position="26"/>
    </location>
</feature>
<evidence type="ECO:0000313" key="2">
    <source>
        <dbReference type="EMBL" id="NOJ79160.1"/>
    </source>
</evidence>
<proteinExistence type="predicted"/>